<dbReference type="eggNOG" id="COG5266">
    <property type="taxonomic scope" value="Bacteria"/>
</dbReference>
<gene>
    <name evidence="1" type="ORF">FAES_pFAES01133</name>
</gene>
<dbReference type="HOGENOM" id="CLU_093838_0_1_10"/>
<dbReference type="KEGG" id="fae:FAES_pFAES01133"/>
<proteinExistence type="predicted"/>
<organism evidence="1 2">
    <name type="scientific">Fibrella aestuarina BUZ 2</name>
    <dbReference type="NCBI Taxonomy" id="1166018"/>
    <lineage>
        <taxon>Bacteria</taxon>
        <taxon>Pseudomonadati</taxon>
        <taxon>Bacteroidota</taxon>
        <taxon>Cytophagia</taxon>
        <taxon>Cytophagales</taxon>
        <taxon>Spirosomataceae</taxon>
        <taxon>Fibrella</taxon>
    </lineage>
</organism>
<accession>I0KHM0</accession>
<keyword evidence="1" id="KW-0472">Membrane</keyword>
<protein>
    <submittedName>
        <fullName evidence="1">Nickel transport complex, NikM subunit,transmembrane</fullName>
    </submittedName>
</protein>
<dbReference type="Proteomes" id="UP000011058">
    <property type="component" value="Plasmid pFAES01"/>
</dbReference>
<keyword evidence="1" id="KW-0812">Transmembrane</keyword>
<evidence type="ECO:0000313" key="2">
    <source>
        <dbReference type="Proteomes" id="UP000011058"/>
    </source>
</evidence>
<evidence type="ECO:0000313" key="1">
    <source>
        <dbReference type="EMBL" id="CCH03623.1"/>
    </source>
</evidence>
<dbReference type="EMBL" id="HE796684">
    <property type="protein sequence ID" value="CCH03623.1"/>
    <property type="molecule type" value="Genomic_DNA"/>
</dbReference>
<sequence length="244" mass="27278">MPPQRIMALPLKQLTTSAFLLLLPLLTNAHGYWMELSGSGKPSSEVIVKIYFGEYENNLREKGDRLNGMKDFRAYYLDSSGQQQPLTLTQTETCWEARFTPAKAGRYQVVGINDTREVQDWIKYGMGVVRPMEYLRADYLAGNALDAIAPLTDIDVVARPLNGQMVLTAYAKKTPTAKTKLTVLNSQGWEKTLTTGADGTTRFTPSGPGIYIVEAEQMDKTPGQYKDKDYAAVRSKYAMTLRVE</sequence>
<keyword evidence="2" id="KW-1185">Reference proteome</keyword>
<reference evidence="1 2" key="1">
    <citation type="journal article" date="2012" name="J. Bacteriol.">
        <title>Genome Sequence of Fibrella aestuarina BUZ 2T, a Filamentous Marine Bacterium.</title>
        <authorList>
            <person name="Filippini M."/>
            <person name="Qi W."/>
            <person name="Blom J."/>
            <person name="Goesmann A."/>
            <person name="Smits T.H."/>
            <person name="Bagheri H.C."/>
        </authorList>
    </citation>
    <scope>NUCLEOTIDE SEQUENCE [LARGE SCALE GENOMIC DNA]</scope>
    <source>
        <strain evidence="2">BUZ 2T</strain>
        <plasmid evidence="1 2">pFAES01</plasmid>
    </source>
</reference>
<geneLocation type="plasmid" evidence="1 2">
    <name>pFAES01</name>
</geneLocation>
<name>I0KHM0_9BACT</name>
<keyword evidence="1" id="KW-0614">Plasmid</keyword>
<dbReference type="AlphaFoldDB" id="I0KHM0"/>